<comment type="similarity">
    <text evidence="2 9 10">Belongs to the universal ribosomal protein uL24 family.</text>
</comment>
<dbReference type="SMART" id="SM00739">
    <property type="entry name" value="KOW"/>
    <property type="match status" value="1"/>
</dbReference>
<dbReference type="GO" id="GO:0005840">
    <property type="term" value="C:ribosome"/>
    <property type="evidence" value="ECO:0007669"/>
    <property type="project" value="UniProtKB-KW"/>
</dbReference>
<evidence type="ECO:0000256" key="3">
    <source>
        <dbReference type="ARBA" id="ARBA00022730"/>
    </source>
</evidence>
<dbReference type="PANTHER" id="PTHR12903">
    <property type="entry name" value="MITOCHONDRIAL RIBOSOMAL PROTEIN L24"/>
    <property type="match status" value="1"/>
</dbReference>
<keyword evidence="6 9" id="KW-0687">Ribonucleoprotein</keyword>
<dbReference type="Pfam" id="PF00467">
    <property type="entry name" value="KOW"/>
    <property type="match status" value="1"/>
</dbReference>
<dbReference type="PROSITE" id="PS01108">
    <property type="entry name" value="RIBOSOMAL_L24"/>
    <property type="match status" value="1"/>
</dbReference>
<dbReference type="GO" id="GO:0019843">
    <property type="term" value="F:rRNA binding"/>
    <property type="evidence" value="ECO:0007669"/>
    <property type="project" value="UniProtKB-UniRule"/>
</dbReference>
<dbReference type="Pfam" id="PF17136">
    <property type="entry name" value="ribosomal_L24"/>
    <property type="match status" value="1"/>
</dbReference>
<evidence type="ECO:0000313" key="12">
    <source>
        <dbReference type="EMBL" id="PIZ41321.1"/>
    </source>
</evidence>
<evidence type="ECO:0000256" key="4">
    <source>
        <dbReference type="ARBA" id="ARBA00022884"/>
    </source>
</evidence>
<evidence type="ECO:0000256" key="1">
    <source>
        <dbReference type="ARBA" id="ARBA00004072"/>
    </source>
</evidence>
<dbReference type="FunFam" id="2.30.30.30:FF:000004">
    <property type="entry name" value="50S ribosomal protein L24"/>
    <property type="match status" value="1"/>
</dbReference>
<dbReference type="Gene3D" id="2.30.30.30">
    <property type="match status" value="1"/>
</dbReference>
<dbReference type="InterPro" id="IPR005825">
    <property type="entry name" value="Ribosomal_uL24_CS"/>
</dbReference>
<dbReference type="SUPFAM" id="SSF50104">
    <property type="entry name" value="Translation proteins SH3-like domain"/>
    <property type="match status" value="1"/>
</dbReference>
<keyword evidence="4 9" id="KW-0694">RNA-binding</keyword>
<organism evidence="12 13">
    <name type="scientific">Candidatus Aquicultor secundus</name>
    <dbReference type="NCBI Taxonomy" id="1973895"/>
    <lineage>
        <taxon>Bacteria</taxon>
        <taxon>Bacillati</taxon>
        <taxon>Actinomycetota</taxon>
        <taxon>Candidatus Aquicultoria</taxon>
        <taxon>Candidatus Aquicultorales</taxon>
        <taxon>Candidatus Aquicultoraceae</taxon>
        <taxon>Candidatus Aquicultor</taxon>
    </lineage>
</organism>
<evidence type="ECO:0000259" key="11">
    <source>
        <dbReference type="SMART" id="SM00739"/>
    </source>
</evidence>
<dbReference type="HAMAP" id="MF_01326_B">
    <property type="entry name" value="Ribosomal_uL24_B"/>
    <property type="match status" value="1"/>
</dbReference>
<dbReference type="NCBIfam" id="TIGR01079">
    <property type="entry name" value="rplX_bact"/>
    <property type="match status" value="1"/>
</dbReference>
<sequence>MPKLSIRKGDRVQIITGKDKGKKGKVLFALPDKNRVVVEGIAMIKRHARPTQRVPQGGIQEREAPIHVSNVQLLCPSCGQPTRVGHRVAETGKKIRTCRSCQGDVDKA</sequence>
<comment type="function">
    <text evidence="8 9">One of the proteins that surrounds the polypeptide exit tunnel on the outside of the subunit.</text>
</comment>
<dbReference type="InterPro" id="IPR005824">
    <property type="entry name" value="KOW"/>
</dbReference>
<comment type="subunit">
    <text evidence="9">Part of the 50S ribosomal subunit.</text>
</comment>
<evidence type="ECO:0000256" key="6">
    <source>
        <dbReference type="ARBA" id="ARBA00023274"/>
    </source>
</evidence>
<evidence type="ECO:0000256" key="9">
    <source>
        <dbReference type="HAMAP-Rule" id="MF_01326"/>
    </source>
</evidence>
<dbReference type="GO" id="GO:1990904">
    <property type="term" value="C:ribonucleoprotein complex"/>
    <property type="evidence" value="ECO:0007669"/>
    <property type="project" value="UniProtKB-KW"/>
</dbReference>
<reference evidence="13" key="1">
    <citation type="submission" date="2017-09" db="EMBL/GenBank/DDBJ databases">
        <title>Depth-based differentiation of microbial function through sediment-hosted aquifers and enrichment of novel symbionts in the deep terrestrial subsurface.</title>
        <authorList>
            <person name="Probst A.J."/>
            <person name="Ladd B."/>
            <person name="Jarett J.K."/>
            <person name="Geller-Mcgrath D.E."/>
            <person name="Sieber C.M.K."/>
            <person name="Emerson J.B."/>
            <person name="Anantharaman K."/>
            <person name="Thomas B.C."/>
            <person name="Malmstrom R."/>
            <person name="Stieglmeier M."/>
            <person name="Klingl A."/>
            <person name="Woyke T."/>
            <person name="Ryan C.M."/>
            <person name="Banfield J.F."/>
        </authorList>
    </citation>
    <scope>NUCLEOTIDE SEQUENCE [LARGE SCALE GENOMIC DNA]</scope>
</reference>
<dbReference type="Proteomes" id="UP000230956">
    <property type="component" value="Unassembled WGS sequence"/>
</dbReference>
<name>A0A2M7T9M4_9ACTN</name>
<evidence type="ECO:0000256" key="8">
    <source>
        <dbReference type="ARBA" id="ARBA00058688"/>
    </source>
</evidence>
<dbReference type="InterPro" id="IPR003256">
    <property type="entry name" value="Ribosomal_uL24"/>
</dbReference>
<proteinExistence type="inferred from homology"/>
<dbReference type="GO" id="GO:0003735">
    <property type="term" value="F:structural constituent of ribosome"/>
    <property type="evidence" value="ECO:0007669"/>
    <property type="project" value="InterPro"/>
</dbReference>
<dbReference type="EMBL" id="PFNG01000061">
    <property type="protein sequence ID" value="PIZ41321.1"/>
    <property type="molecule type" value="Genomic_DNA"/>
</dbReference>
<gene>
    <name evidence="9" type="primary">rplX</name>
    <name evidence="12" type="ORF">COY37_02455</name>
</gene>
<evidence type="ECO:0000313" key="13">
    <source>
        <dbReference type="Proteomes" id="UP000230956"/>
    </source>
</evidence>
<evidence type="ECO:0000256" key="7">
    <source>
        <dbReference type="ARBA" id="ARBA00035206"/>
    </source>
</evidence>
<evidence type="ECO:0000256" key="2">
    <source>
        <dbReference type="ARBA" id="ARBA00010618"/>
    </source>
</evidence>
<dbReference type="InterPro" id="IPR041988">
    <property type="entry name" value="Ribosomal_uL24_KOW"/>
</dbReference>
<dbReference type="InterPro" id="IPR014722">
    <property type="entry name" value="Rib_uL2_dom2"/>
</dbReference>
<dbReference type="AlphaFoldDB" id="A0A2M7T9M4"/>
<comment type="caution">
    <text evidence="12">The sequence shown here is derived from an EMBL/GenBank/DDBJ whole genome shotgun (WGS) entry which is preliminary data.</text>
</comment>
<dbReference type="InterPro" id="IPR057264">
    <property type="entry name" value="Ribosomal_uL24_C"/>
</dbReference>
<keyword evidence="5 9" id="KW-0689">Ribosomal protein</keyword>
<dbReference type="CDD" id="cd06089">
    <property type="entry name" value="KOW_RPL26"/>
    <property type="match status" value="1"/>
</dbReference>
<evidence type="ECO:0000256" key="5">
    <source>
        <dbReference type="ARBA" id="ARBA00022980"/>
    </source>
</evidence>
<evidence type="ECO:0000256" key="10">
    <source>
        <dbReference type="RuleBase" id="RU003477"/>
    </source>
</evidence>
<protein>
    <recommendedName>
        <fullName evidence="7 9">Large ribosomal subunit protein uL24</fullName>
    </recommendedName>
</protein>
<accession>A0A2M7T9M4</accession>
<feature type="domain" description="KOW" evidence="11">
    <location>
        <begin position="5"/>
        <end position="32"/>
    </location>
</feature>
<dbReference type="InterPro" id="IPR008991">
    <property type="entry name" value="Translation_prot_SH3-like_sf"/>
</dbReference>
<comment type="function">
    <text evidence="1 9">One of two assembly initiator proteins, it binds directly to the 5'-end of the 23S rRNA, where it nucleates assembly of the 50S subunit.</text>
</comment>
<keyword evidence="3 9" id="KW-0699">rRNA-binding</keyword>
<dbReference type="RefSeq" id="WP_286678516.1">
    <property type="nucleotide sequence ID" value="NZ_MNXI01000088.1"/>
</dbReference>
<dbReference type="GO" id="GO:0006412">
    <property type="term" value="P:translation"/>
    <property type="evidence" value="ECO:0007669"/>
    <property type="project" value="UniProtKB-UniRule"/>
</dbReference>